<proteinExistence type="predicted"/>
<keyword evidence="1" id="KW-1133">Transmembrane helix</keyword>
<reference evidence="2" key="1">
    <citation type="submission" date="2014-09" db="EMBL/GenBank/DDBJ databases">
        <authorList>
            <person name="Magalhaes I.L.F."/>
            <person name="Oliveira U."/>
            <person name="Santos F.R."/>
            <person name="Vidigal T.H.D.A."/>
            <person name="Brescovit A.D."/>
            <person name="Santos A.J."/>
        </authorList>
    </citation>
    <scope>NUCLEOTIDE SEQUENCE</scope>
    <source>
        <tissue evidence="2">Shoot tissue taken approximately 20 cm above the soil surface</tissue>
    </source>
</reference>
<sequence>MYVYRHIHTYILAIGWPRGCHVDESRPWNSTPFRYRKIAFYLTYCYGLSSMMLLSSKRYTMDCY</sequence>
<protein>
    <submittedName>
        <fullName evidence="2">Uncharacterized protein</fullName>
    </submittedName>
</protein>
<accession>A0A0A8Z396</accession>
<keyword evidence="1" id="KW-0812">Transmembrane</keyword>
<evidence type="ECO:0000256" key="1">
    <source>
        <dbReference type="SAM" id="Phobius"/>
    </source>
</evidence>
<dbReference type="EMBL" id="GBRH01264016">
    <property type="protein sequence ID" value="JAD33879.1"/>
    <property type="molecule type" value="Transcribed_RNA"/>
</dbReference>
<feature type="transmembrane region" description="Helical" evidence="1">
    <location>
        <begin position="38"/>
        <end position="55"/>
    </location>
</feature>
<dbReference type="AlphaFoldDB" id="A0A0A8Z396"/>
<evidence type="ECO:0000313" key="2">
    <source>
        <dbReference type="EMBL" id="JAD33879.1"/>
    </source>
</evidence>
<organism evidence="2">
    <name type="scientific">Arundo donax</name>
    <name type="common">Giant reed</name>
    <name type="synonym">Donax arundinaceus</name>
    <dbReference type="NCBI Taxonomy" id="35708"/>
    <lineage>
        <taxon>Eukaryota</taxon>
        <taxon>Viridiplantae</taxon>
        <taxon>Streptophyta</taxon>
        <taxon>Embryophyta</taxon>
        <taxon>Tracheophyta</taxon>
        <taxon>Spermatophyta</taxon>
        <taxon>Magnoliopsida</taxon>
        <taxon>Liliopsida</taxon>
        <taxon>Poales</taxon>
        <taxon>Poaceae</taxon>
        <taxon>PACMAD clade</taxon>
        <taxon>Arundinoideae</taxon>
        <taxon>Arundineae</taxon>
        <taxon>Arundo</taxon>
    </lineage>
</organism>
<reference evidence="2" key="2">
    <citation type="journal article" date="2015" name="Data Brief">
        <title>Shoot transcriptome of the giant reed, Arundo donax.</title>
        <authorList>
            <person name="Barrero R.A."/>
            <person name="Guerrero F.D."/>
            <person name="Moolhuijzen P."/>
            <person name="Goolsby J.A."/>
            <person name="Tidwell J."/>
            <person name="Bellgard S.E."/>
            <person name="Bellgard M.I."/>
        </authorList>
    </citation>
    <scope>NUCLEOTIDE SEQUENCE</scope>
    <source>
        <tissue evidence="2">Shoot tissue taken approximately 20 cm above the soil surface</tissue>
    </source>
</reference>
<keyword evidence="1" id="KW-0472">Membrane</keyword>
<name>A0A0A8Z396_ARUDO</name>